<dbReference type="AlphaFoldDB" id="A0A5A9W1T2"/>
<accession>A0A5A9W1T2</accession>
<name>A0A5A9W1T2_9GAMM</name>
<proteinExistence type="predicted"/>
<reference evidence="2 3" key="1">
    <citation type="submission" date="2019-03" db="EMBL/GenBank/DDBJ databases">
        <title>Nitrincola sp. nov. isolated from an Indian soda lake.</title>
        <authorList>
            <person name="Joshi A."/>
            <person name="Thite S.V."/>
            <person name="Joseph N."/>
            <person name="Dhotre D."/>
            <person name="Moorthy M."/>
            <person name="Shouche Y.S."/>
        </authorList>
    </citation>
    <scope>NUCLEOTIDE SEQUENCE [LARGE SCALE GENOMIC DNA]</scope>
    <source>
        <strain evidence="2 3">MEB193</strain>
    </source>
</reference>
<dbReference type="GO" id="GO:0005975">
    <property type="term" value="P:carbohydrate metabolic process"/>
    <property type="evidence" value="ECO:0007669"/>
    <property type="project" value="InterPro"/>
</dbReference>
<feature type="signal peptide" evidence="1">
    <location>
        <begin position="1"/>
        <end position="21"/>
    </location>
</feature>
<keyword evidence="1" id="KW-0732">Signal</keyword>
<dbReference type="EMBL" id="SMRS01000006">
    <property type="protein sequence ID" value="KAA0874503.1"/>
    <property type="molecule type" value="Genomic_DNA"/>
</dbReference>
<evidence type="ECO:0000313" key="3">
    <source>
        <dbReference type="Proteomes" id="UP000325302"/>
    </source>
</evidence>
<organism evidence="2 3">
    <name type="scientific">Nitrincola tapanii</name>
    <dbReference type="NCBI Taxonomy" id="1708751"/>
    <lineage>
        <taxon>Bacteria</taxon>
        <taxon>Pseudomonadati</taxon>
        <taxon>Pseudomonadota</taxon>
        <taxon>Gammaproteobacteria</taxon>
        <taxon>Oceanospirillales</taxon>
        <taxon>Oceanospirillaceae</taxon>
        <taxon>Nitrincola</taxon>
    </lineage>
</organism>
<evidence type="ECO:0000256" key="1">
    <source>
        <dbReference type="SAM" id="SignalP"/>
    </source>
</evidence>
<dbReference type="SUPFAM" id="SSF88713">
    <property type="entry name" value="Glycoside hydrolase/deacetylase"/>
    <property type="match status" value="1"/>
</dbReference>
<dbReference type="Gene3D" id="3.20.20.370">
    <property type="entry name" value="Glycoside hydrolase/deacetylase"/>
    <property type="match status" value="1"/>
</dbReference>
<comment type="caution">
    <text evidence="2">The sequence shown here is derived from an EMBL/GenBank/DDBJ whole genome shotgun (WGS) entry which is preliminary data.</text>
</comment>
<gene>
    <name evidence="2" type="ORF">E1H14_09550</name>
</gene>
<protein>
    <submittedName>
        <fullName evidence="2">Divergent polysaccharide deacetylase family protein</fullName>
    </submittedName>
</protein>
<keyword evidence="3" id="KW-1185">Reference proteome</keyword>
<feature type="chain" id="PRO_5022777064" evidence="1">
    <location>
        <begin position="22"/>
        <end position="283"/>
    </location>
</feature>
<sequence length="283" mass="31057">MLRGTLLVFLILCTVSLNVQALPAQAELDLPPRLVIIIDDVGQSLPAGQRVVDLPGPITCAILPWTPHAQTLSQAAQAVNKDVILHAPMANISDLPIGPGGLYPHQSQAELQQALKANLDSLPGVLGLNNHMGSLLTQLAEPMSWVMQVAAQRDLFFIDSRTSAQSQAARAAQQQGIPFLVRDIFLDHEITEAFVDQQFKRAVELAQRRGHAIVIGHPYPVTLDYLQQALPTLDEQGIQLVAASAFLMQEADRLRLQAYWQAQTLEDDRSTLLSEARSKEAFR</sequence>
<dbReference type="CDD" id="cd10936">
    <property type="entry name" value="CE4_DAC2"/>
    <property type="match status" value="1"/>
</dbReference>
<dbReference type="PANTHER" id="PTHR30105:SF2">
    <property type="entry name" value="DIVERGENT POLYSACCHARIDE DEACETYLASE SUPERFAMILY"/>
    <property type="match status" value="1"/>
</dbReference>
<dbReference type="InterPro" id="IPR011330">
    <property type="entry name" value="Glyco_hydro/deAcase_b/a-brl"/>
</dbReference>
<dbReference type="InterPro" id="IPR006837">
    <property type="entry name" value="Divergent_DAC"/>
</dbReference>
<dbReference type="Proteomes" id="UP000325302">
    <property type="component" value="Unassembled WGS sequence"/>
</dbReference>
<dbReference type="OrthoDB" id="9784811at2"/>
<evidence type="ECO:0000313" key="2">
    <source>
        <dbReference type="EMBL" id="KAA0874503.1"/>
    </source>
</evidence>
<dbReference type="Pfam" id="PF04748">
    <property type="entry name" value="Polysacc_deac_2"/>
    <property type="match status" value="1"/>
</dbReference>
<dbReference type="RefSeq" id="WP_149391234.1">
    <property type="nucleotide sequence ID" value="NZ_SMRS01000006.1"/>
</dbReference>
<dbReference type="PANTHER" id="PTHR30105">
    <property type="entry name" value="UNCHARACTERIZED YIBQ-RELATED"/>
    <property type="match status" value="1"/>
</dbReference>